<name>A0ABQ5JH03_9ASTR</name>
<proteinExistence type="predicted"/>
<dbReference type="Proteomes" id="UP001151760">
    <property type="component" value="Unassembled WGS sequence"/>
</dbReference>
<keyword evidence="2" id="KW-1185">Reference proteome</keyword>
<evidence type="ECO:0000313" key="2">
    <source>
        <dbReference type="Proteomes" id="UP001151760"/>
    </source>
</evidence>
<organism evidence="1 2">
    <name type="scientific">Tanacetum coccineum</name>
    <dbReference type="NCBI Taxonomy" id="301880"/>
    <lineage>
        <taxon>Eukaryota</taxon>
        <taxon>Viridiplantae</taxon>
        <taxon>Streptophyta</taxon>
        <taxon>Embryophyta</taxon>
        <taxon>Tracheophyta</taxon>
        <taxon>Spermatophyta</taxon>
        <taxon>Magnoliopsida</taxon>
        <taxon>eudicotyledons</taxon>
        <taxon>Gunneridae</taxon>
        <taxon>Pentapetalae</taxon>
        <taxon>asterids</taxon>
        <taxon>campanulids</taxon>
        <taxon>Asterales</taxon>
        <taxon>Asteraceae</taxon>
        <taxon>Asteroideae</taxon>
        <taxon>Anthemideae</taxon>
        <taxon>Anthemidinae</taxon>
        <taxon>Tanacetum</taxon>
    </lineage>
</organism>
<protein>
    <submittedName>
        <fullName evidence="1">Uncharacterized protein</fullName>
    </submittedName>
</protein>
<reference evidence="1" key="1">
    <citation type="journal article" date="2022" name="Int. J. Mol. Sci.">
        <title>Draft Genome of Tanacetum Coccineum: Genomic Comparison of Closely Related Tanacetum-Family Plants.</title>
        <authorList>
            <person name="Yamashiro T."/>
            <person name="Shiraishi A."/>
            <person name="Nakayama K."/>
            <person name="Satake H."/>
        </authorList>
    </citation>
    <scope>NUCLEOTIDE SEQUENCE</scope>
</reference>
<gene>
    <name evidence="1" type="ORF">Tco_1133169</name>
</gene>
<comment type="caution">
    <text evidence="1">The sequence shown here is derived from an EMBL/GenBank/DDBJ whole genome shotgun (WGS) entry which is preliminary data.</text>
</comment>
<dbReference type="EMBL" id="BQNB010021860">
    <property type="protein sequence ID" value="GJU10773.1"/>
    <property type="molecule type" value="Genomic_DNA"/>
</dbReference>
<sequence length="70" mass="8611">MESDREARLEEYGKRPEDHWRELEAIRILEEDYVHEPEPECDDEDNCYECFDYDDLHLAYPAEKSPKWNF</sequence>
<evidence type="ECO:0000313" key="1">
    <source>
        <dbReference type="EMBL" id="GJU10773.1"/>
    </source>
</evidence>
<reference evidence="1" key="2">
    <citation type="submission" date="2022-01" db="EMBL/GenBank/DDBJ databases">
        <authorList>
            <person name="Yamashiro T."/>
            <person name="Shiraishi A."/>
            <person name="Satake H."/>
            <person name="Nakayama K."/>
        </authorList>
    </citation>
    <scope>NUCLEOTIDE SEQUENCE</scope>
</reference>
<accession>A0ABQ5JH03</accession>